<organism evidence="2 3">
    <name type="scientific">Blastopirellula marina</name>
    <dbReference type="NCBI Taxonomy" id="124"/>
    <lineage>
        <taxon>Bacteria</taxon>
        <taxon>Pseudomonadati</taxon>
        <taxon>Planctomycetota</taxon>
        <taxon>Planctomycetia</taxon>
        <taxon>Pirellulales</taxon>
        <taxon>Pirellulaceae</taxon>
        <taxon>Blastopirellula</taxon>
    </lineage>
</organism>
<reference evidence="2 3" key="1">
    <citation type="submission" date="2018-02" db="EMBL/GenBank/DDBJ databases">
        <title>Comparative genomes isolates from brazilian mangrove.</title>
        <authorList>
            <person name="Araujo J.E."/>
            <person name="Taketani R.G."/>
            <person name="Silva M.C.P."/>
            <person name="Loureco M.V."/>
            <person name="Andreote F.D."/>
        </authorList>
    </citation>
    <scope>NUCLEOTIDE SEQUENCE [LARGE SCALE GENOMIC DNA]</scope>
    <source>
        <strain evidence="2 3">Nap-Phe MGV</strain>
    </source>
</reference>
<dbReference type="Gene3D" id="3.40.50.1820">
    <property type="entry name" value="alpha/beta hydrolase"/>
    <property type="match status" value="1"/>
</dbReference>
<feature type="signal peptide" evidence="1">
    <location>
        <begin position="1"/>
        <end position="43"/>
    </location>
</feature>
<evidence type="ECO:0000313" key="2">
    <source>
        <dbReference type="EMBL" id="PQO45582.1"/>
    </source>
</evidence>
<dbReference type="PANTHER" id="PTHR31497">
    <property type="entry name" value="AUTOCRINE PROLIFERATION REPRESSOR PROTEIN A"/>
    <property type="match status" value="1"/>
</dbReference>
<proteinExistence type="predicted"/>
<dbReference type="Pfam" id="PF10142">
    <property type="entry name" value="PhoPQ_related"/>
    <property type="match status" value="1"/>
</dbReference>
<dbReference type="AlphaFoldDB" id="A0A2S8GMD5"/>
<evidence type="ECO:0000256" key="1">
    <source>
        <dbReference type="SAM" id="SignalP"/>
    </source>
</evidence>
<accession>A0A2S8GMD5</accession>
<dbReference type="PANTHER" id="PTHR31497:SF0">
    <property type="entry name" value="AUTOCRINE PROLIFERATION REPRESSOR PROTEIN A"/>
    <property type="match status" value="1"/>
</dbReference>
<gene>
    <name evidence="2" type="ORF">C5Y93_14170</name>
</gene>
<dbReference type="Proteomes" id="UP000237819">
    <property type="component" value="Unassembled WGS sequence"/>
</dbReference>
<name>A0A2S8GMD5_9BACT</name>
<dbReference type="SUPFAM" id="SSF53474">
    <property type="entry name" value="alpha/beta-Hydrolases"/>
    <property type="match status" value="1"/>
</dbReference>
<keyword evidence="1" id="KW-0732">Signal</keyword>
<dbReference type="EMBL" id="PUHZ01000014">
    <property type="protein sequence ID" value="PQO45582.1"/>
    <property type="molecule type" value="Genomic_DNA"/>
</dbReference>
<dbReference type="InterPro" id="IPR009199">
    <property type="entry name" value="PhoPQ-act_pathogen-rel_PqaA"/>
</dbReference>
<dbReference type="PIRSF" id="PIRSF014728">
    <property type="entry name" value="PqaA"/>
    <property type="match status" value="1"/>
</dbReference>
<sequence>MLPSRLPFSFGVPPLIASPSLSRLIFASAALACLLLSTSATQAQDPAPPQDPTKALAAYVQKKDDSFAWKVRFEKKIGTCQVTELTVTSQTWKDLVWQHRMFVIMPEGVSKETDAVLVIAGGSWKDEYAEAAEGEEPKLPKEASLLSIYAQQMGCPVAVLLNVPRQPIFEGRKEDAIIALTFDEYLKTGQSDWPLLLPMVKSAVRGMDAMQEFAKEKYGITIDGYTVTGASKRGWTTWLVSAVDPRVKGLAPMVIDTLNMEAQLKHQIASYGKPSQQIHDYTERNLHQRMMSDEGAKLRTIVDPYSYVDQITQPKLIFLGTNDPYWTVDSLNLYWDDLQGAKYAVYVPNAGHDLANDWVRVFGGLRALRRHVDDQKQLPDLTWDYTEAAGKAPLKLKVAPGEKAAAVKLWTAESDTRDFRQAKWTSQAVPRDEAGTAATEVSRPASGYKAVYAEVTYAHDKVPFYLSTTMRVLGSKAEEAAGGE</sequence>
<feature type="chain" id="PRO_5015404565" evidence="1">
    <location>
        <begin position="44"/>
        <end position="484"/>
    </location>
</feature>
<protein>
    <submittedName>
        <fullName evidence="2">PhoPQ-activated pathogenicity protein</fullName>
    </submittedName>
</protein>
<comment type="caution">
    <text evidence="2">The sequence shown here is derived from an EMBL/GenBank/DDBJ whole genome shotgun (WGS) entry which is preliminary data.</text>
</comment>
<dbReference type="InterPro" id="IPR029058">
    <property type="entry name" value="AB_hydrolase_fold"/>
</dbReference>
<evidence type="ECO:0000313" key="3">
    <source>
        <dbReference type="Proteomes" id="UP000237819"/>
    </source>
</evidence>